<keyword evidence="3 8" id="KW-0812">Transmembrane</keyword>
<evidence type="ECO:0000313" key="10">
    <source>
        <dbReference type="Proteomes" id="UP001219518"/>
    </source>
</evidence>
<feature type="transmembrane region" description="Helical" evidence="8">
    <location>
        <begin position="213"/>
        <end position="233"/>
    </location>
</feature>
<dbReference type="InterPro" id="IPR052192">
    <property type="entry name" value="Insect_Ionotropic_Sensory_Rcpt"/>
</dbReference>
<dbReference type="Proteomes" id="UP001219518">
    <property type="component" value="Unassembled WGS sequence"/>
</dbReference>
<gene>
    <name evidence="9" type="ORF">KUF71_016056</name>
</gene>
<reference evidence="9" key="1">
    <citation type="submission" date="2021-07" db="EMBL/GenBank/DDBJ databases">
        <authorList>
            <person name="Catto M.A."/>
            <person name="Jacobson A."/>
            <person name="Kennedy G."/>
            <person name="Labadie P."/>
            <person name="Hunt B.G."/>
            <person name="Srinivasan R."/>
        </authorList>
    </citation>
    <scope>NUCLEOTIDE SEQUENCE</scope>
    <source>
        <strain evidence="9">PL_HMW_Pooled</strain>
        <tissue evidence="9">Head</tissue>
    </source>
</reference>
<keyword evidence="2" id="KW-1003">Cell membrane</keyword>
<proteinExistence type="predicted"/>
<comment type="caution">
    <text evidence="9">The sequence shown here is derived from an EMBL/GenBank/DDBJ whole genome shotgun (WGS) entry which is preliminary data.</text>
</comment>
<organism evidence="9 10">
    <name type="scientific">Frankliniella fusca</name>
    <dbReference type="NCBI Taxonomy" id="407009"/>
    <lineage>
        <taxon>Eukaryota</taxon>
        <taxon>Metazoa</taxon>
        <taxon>Ecdysozoa</taxon>
        <taxon>Arthropoda</taxon>
        <taxon>Hexapoda</taxon>
        <taxon>Insecta</taxon>
        <taxon>Pterygota</taxon>
        <taxon>Neoptera</taxon>
        <taxon>Paraneoptera</taxon>
        <taxon>Thysanoptera</taxon>
        <taxon>Terebrantia</taxon>
        <taxon>Thripoidea</taxon>
        <taxon>Thripidae</taxon>
        <taxon>Frankliniella</taxon>
    </lineage>
</organism>
<keyword evidence="5 8" id="KW-0472">Membrane</keyword>
<dbReference type="PANTHER" id="PTHR42643:SF24">
    <property type="entry name" value="IONOTROPIC RECEPTOR 60A"/>
    <property type="match status" value="1"/>
</dbReference>
<feature type="transmembrane region" description="Helical" evidence="8">
    <location>
        <begin position="181"/>
        <end position="201"/>
    </location>
</feature>
<name>A0AAE1LPE7_9NEOP</name>
<dbReference type="AlphaFoldDB" id="A0AAE1LPE7"/>
<keyword evidence="6" id="KW-0675">Receptor</keyword>
<evidence type="ECO:0000313" key="9">
    <source>
        <dbReference type="EMBL" id="KAK3927771.1"/>
    </source>
</evidence>
<protein>
    <submittedName>
        <fullName evidence="9">Cation transporter HKT8</fullName>
    </submittedName>
</protein>
<dbReference type="EMBL" id="JAHWGI010001301">
    <property type="protein sequence ID" value="KAK3927771.1"/>
    <property type="molecule type" value="Genomic_DNA"/>
</dbReference>
<sequence length="524" mass="56763">MSVGSTIFRMFVPGMTIYYFLGAPAACPLCHTQVHVALTDPDDGSVFLYSGFTACSEPIRPEASERDRWAASEGRWQRGGVEALFRPVCTAWRPPPEGQPMSIFVVPMAARVAVGTAKNPAEHVVTRSLTEALLLAPHLMRLVRPVPMPGNATGALWSGQDCRLDLMAAMESLQSRRHGRLVSYAWGMTNMVAVVPAGLGLQPGLLHQLTNEFTASMWCATGLSALLVAAGLVAVARAGVVLAMMQSLAILLGQSAPGGSDLLWTPHQRSVLGSWLLVCVVVATAYTGQLLTNLAVVTPHYEINSMEALARSNLEVLVTAGTTLDHLPSEVRGKVRPGGSNVSAILEVIAERRDSATFIDSSKLGLLVPLLRHPRKVFAFKAPLERLTSFFLSSPGSPFQVPLHRTLSRLRAAGIIVFWLRVGVEEYVRSFNFLETERLESEDPQDSQEILDNYYLHYRRTVQTRPPRPLGASHAAPAFLLLAVGLAVAILVFLLEATPCSSHLNGHGNMSLWPSANSPSPLFV</sequence>
<accession>A0AAE1LPE7</accession>
<comment type="subcellular location">
    <subcellularLocation>
        <location evidence="1">Cell membrane</location>
        <topology evidence="1">Multi-pass membrane protein</topology>
    </subcellularLocation>
</comment>
<reference evidence="9" key="2">
    <citation type="journal article" date="2023" name="BMC Genomics">
        <title>Pest status, molecular evolution, and epigenetic factors derived from the genome assembly of Frankliniella fusca, a thysanopteran phytovirus vector.</title>
        <authorList>
            <person name="Catto M.A."/>
            <person name="Labadie P.E."/>
            <person name="Jacobson A.L."/>
            <person name="Kennedy G.G."/>
            <person name="Srinivasan R."/>
            <person name="Hunt B.G."/>
        </authorList>
    </citation>
    <scope>NUCLEOTIDE SEQUENCE</scope>
    <source>
        <strain evidence="9">PL_HMW_Pooled</strain>
    </source>
</reference>
<keyword evidence="10" id="KW-1185">Reference proteome</keyword>
<evidence type="ECO:0000256" key="4">
    <source>
        <dbReference type="ARBA" id="ARBA00022989"/>
    </source>
</evidence>
<dbReference type="PANTHER" id="PTHR42643">
    <property type="entry name" value="IONOTROPIC RECEPTOR 20A-RELATED"/>
    <property type="match status" value="1"/>
</dbReference>
<evidence type="ECO:0000256" key="5">
    <source>
        <dbReference type="ARBA" id="ARBA00023136"/>
    </source>
</evidence>
<dbReference type="GO" id="GO:0005886">
    <property type="term" value="C:plasma membrane"/>
    <property type="evidence" value="ECO:0007669"/>
    <property type="project" value="UniProtKB-SubCell"/>
</dbReference>
<evidence type="ECO:0000256" key="8">
    <source>
        <dbReference type="SAM" id="Phobius"/>
    </source>
</evidence>
<evidence type="ECO:0000256" key="6">
    <source>
        <dbReference type="ARBA" id="ARBA00023170"/>
    </source>
</evidence>
<feature type="transmembrane region" description="Helical" evidence="8">
    <location>
        <begin position="240"/>
        <end position="260"/>
    </location>
</feature>
<feature type="transmembrane region" description="Helical" evidence="8">
    <location>
        <begin position="475"/>
        <end position="495"/>
    </location>
</feature>
<keyword evidence="7" id="KW-0325">Glycoprotein</keyword>
<evidence type="ECO:0000256" key="7">
    <source>
        <dbReference type="ARBA" id="ARBA00023180"/>
    </source>
</evidence>
<evidence type="ECO:0000256" key="1">
    <source>
        <dbReference type="ARBA" id="ARBA00004651"/>
    </source>
</evidence>
<keyword evidence="4 8" id="KW-1133">Transmembrane helix</keyword>
<evidence type="ECO:0000256" key="3">
    <source>
        <dbReference type="ARBA" id="ARBA00022692"/>
    </source>
</evidence>
<evidence type="ECO:0000256" key="2">
    <source>
        <dbReference type="ARBA" id="ARBA00022475"/>
    </source>
</evidence>
<feature type="transmembrane region" description="Helical" evidence="8">
    <location>
        <begin position="272"/>
        <end position="296"/>
    </location>
</feature>